<name>A0A6A3A301_HIBSY</name>
<dbReference type="PANTHER" id="PTHR47602">
    <property type="entry name" value="F-BOX PROTEIN SKIP22"/>
    <property type="match status" value="1"/>
</dbReference>
<keyword evidence="3" id="KW-1185">Reference proteome</keyword>
<accession>A0A6A3A301</accession>
<evidence type="ECO:0000256" key="1">
    <source>
        <dbReference type="SAM" id="MobiDB-lite"/>
    </source>
</evidence>
<dbReference type="EMBL" id="VEPZ02001044">
    <property type="protein sequence ID" value="KAE8698568.1"/>
    <property type="molecule type" value="Genomic_DNA"/>
</dbReference>
<evidence type="ECO:0000313" key="3">
    <source>
        <dbReference type="Proteomes" id="UP000436088"/>
    </source>
</evidence>
<dbReference type="AlphaFoldDB" id="A0A6A3A301"/>
<dbReference type="PANTHER" id="PTHR47602:SF2">
    <property type="entry name" value="F-BOX PROTEIN SKIP22"/>
    <property type="match status" value="1"/>
</dbReference>
<sequence length="141" mass="15518">MKMRLRNYESKETQRIQLPSPCSFLQLQETLFASLPSPPPHLSPSSVCFSLNAKDQLLAPSPHTSLQYIGVASGDLIYFSLNPNAFSANSPTQDPQSATVAQDPNQMPESSNNQETPGEELNQFQEPILIDPEISQETQGT</sequence>
<proteinExistence type="predicted"/>
<organism evidence="2 3">
    <name type="scientific">Hibiscus syriacus</name>
    <name type="common">Rose of Sharon</name>
    <dbReference type="NCBI Taxonomy" id="106335"/>
    <lineage>
        <taxon>Eukaryota</taxon>
        <taxon>Viridiplantae</taxon>
        <taxon>Streptophyta</taxon>
        <taxon>Embryophyta</taxon>
        <taxon>Tracheophyta</taxon>
        <taxon>Spermatophyta</taxon>
        <taxon>Magnoliopsida</taxon>
        <taxon>eudicotyledons</taxon>
        <taxon>Gunneridae</taxon>
        <taxon>Pentapetalae</taxon>
        <taxon>rosids</taxon>
        <taxon>malvids</taxon>
        <taxon>Malvales</taxon>
        <taxon>Malvaceae</taxon>
        <taxon>Malvoideae</taxon>
        <taxon>Hibiscus</taxon>
    </lineage>
</organism>
<feature type="compositionally biased region" description="Polar residues" evidence="1">
    <location>
        <begin position="83"/>
        <end position="116"/>
    </location>
</feature>
<gene>
    <name evidence="2" type="ORF">F3Y22_tig00110597pilonHSYRG00418</name>
</gene>
<dbReference type="Proteomes" id="UP000436088">
    <property type="component" value="Unassembled WGS sequence"/>
</dbReference>
<reference evidence="2" key="1">
    <citation type="submission" date="2019-09" db="EMBL/GenBank/DDBJ databases">
        <title>Draft genome information of white flower Hibiscus syriacus.</title>
        <authorList>
            <person name="Kim Y.-M."/>
        </authorList>
    </citation>
    <scope>NUCLEOTIDE SEQUENCE [LARGE SCALE GENOMIC DNA]</scope>
    <source>
        <strain evidence="2">YM2019G1</strain>
    </source>
</reference>
<feature type="region of interest" description="Disordered" evidence="1">
    <location>
        <begin position="83"/>
        <end position="141"/>
    </location>
</feature>
<protein>
    <submittedName>
        <fullName evidence="2">Uncharacterized protein</fullName>
    </submittedName>
</protein>
<comment type="caution">
    <text evidence="2">The sequence shown here is derived from an EMBL/GenBank/DDBJ whole genome shotgun (WGS) entry which is preliminary data.</text>
</comment>
<evidence type="ECO:0000313" key="2">
    <source>
        <dbReference type="EMBL" id="KAE8698568.1"/>
    </source>
</evidence>